<dbReference type="AlphaFoldDB" id="A0A840VBT9"/>
<keyword evidence="3" id="KW-0813">Transport</keyword>
<dbReference type="RefSeq" id="WP_183266196.1">
    <property type="nucleotide sequence ID" value="NZ_JACHFJ010000005.1"/>
</dbReference>
<evidence type="ECO:0000256" key="1">
    <source>
        <dbReference type="ARBA" id="ARBA00004651"/>
    </source>
</evidence>
<proteinExistence type="inferred from homology"/>
<feature type="transmembrane region" description="Helical" evidence="8">
    <location>
        <begin position="301"/>
        <end position="334"/>
    </location>
</feature>
<dbReference type="InterPro" id="IPR002549">
    <property type="entry name" value="AI-2E-like"/>
</dbReference>
<dbReference type="PANTHER" id="PTHR21716:SF67">
    <property type="entry name" value="TRANSPORT PROTEIN YDIK-RELATED"/>
    <property type="match status" value="1"/>
</dbReference>
<dbReference type="PANTHER" id="PTHR21716">
    <property type="entry name" value="TRANSMEMBRANE PROTEIN"/>
    <property type="match status" value="1"/>
</dbReference>
<name>A0A840VBT9_9PROT</name>
<comment type="subcellular location">
    <subcellularLocation>
        <location evidence="1">Cell membrane</location>
        <topology evidence="1">Multi-pass membrane protein</topology>
    </subcellularLocation>
</comment>
<evidence type="ECO:0000313" key="10">
    <source>
        <dbReference type="Proteomes" id="UP000553706"/>
    </source>
</evidence>
<accession>A0A840VBT9</accession>
<evidence type="ECO:0000256" key="8">
    <source>
        <dbReference type="SAM" id="Phobius"/>
    </source>
</evidence>
<keyword evidence="6 8" id="KW-1133">Transmembrane helix</keyword>
<evidence type="ECO:0000256" key="5">
    <source>
        <dbReference type="ARBA" id="ARBA00022692"/>
    </source>
</evidence>
<organism evidence="9 10">
    <name type="scientific">Acidocella aromatica</name>
    <dbReference type="NCBI Taxonomy" id="1303579"/>
    <lineage>
        <taxon>Bacteria</taxon>
        <taxon>Pseudomonadati</taxon>
        <taxon>Pseudomonadota</taxon>
        <taxon>Alphaproteobacteria</taxon>
        <taxon>Acetobacterales</taxon>
        <taxon>Acidocellaceae</taxon>
        <taxon>Acidocella</taxon>
    </lineage>
</organism>
<evidence type="ECO:0000256" key="3">
    <source>
        <dbReference type="ARBA" id="ARBA00022448"/>
    </source>
</evidence>
<feature type="transmembrane region" description="Helical" evidence="8">
    <location>
        <begin position="230"/>
        <end position="252"/>
    </location>
</feature>
<evidence type="ECO:0000313" key="9">
    <source>
        <dbReference type="EMBL" id="MBB5373176.1"/>
    </source>
</evidence>
<feature type="transmembrane region" description="Helical" evidence="8">
    <location>
        <begin position="259"/>
        <end position="281"/>
    </location>
</feature>
<feature type="transmembrane region" description="Helical" evidence="8">
    <location>
        <begin position="198"/>
        <end position="224"/>
    </location>
</feature>
<feature type="transmembrane region" description="Helical" evidence="8">
    <location>
        <begin position="155"/>
        <end position="177"/>
    </location>
</feature>
<keyword evidence="10" id="KW-1185">Reference proteome</keyword>
<keyword evidence="5 8" id="KW-0812">Transmembrane</keyword>
<evidence type="ECO:0000256" key="4">
    <source>
        <dbReference type="ARBA" id="ARBA00022475"/>
    </source>
</evidence>
<evidence type="ECO:0000256" key="7">
    <source>
        <dbReference type="ARBA" id="ARBA00023136"/>
    </source>
</evidence>
<dbReference type="PROSITE" id="PS51257">
    <property type="entry name" value="PROKAR_LIPOPROTEIN"/>
    <property type="match status" value="1"/>
</dbReference>
<keyword evidence="7 8" id="KW-0472">Membrane</keyword>
<dbReference type="Proteomes" id="UP000553706">
    <property type="component" value="Unassembled WGS sequence"/>
</dbReference>
<reference evidence="9 10" key="1">
    <citation type="submission" date="2020-08" db="EMBL/GenBank/DDBJ databases">
        <title>Genomic Encyclopedia of Type Strains, Phase IV (KMG-IV): sequencing the most valuable type-strain genomes for metagenomic binning, comparative biology and taxonomic classification.</title>
        <authorList>
            <person name="Goeker M."/>
        </authorList>
    </citation>
    <scope>NUCLEOTIDE SEQUENCE [LARGE SCALE GENOMIC DNA]</scope>
    <source>
        <strain evidence="9 10">DSM 27026</strain>
    </source>
</reference>
<evidence type="ECO:0000256" key="2">
    <source>
        <dbReference type="ARBA" id="ARBA00009773"/>
    </source>
</evidence>
<evidence type="ECO:0000256" key="6">
    <source>
        <dbReference type="ARBA" id="ARBA00022989"/>
    </source>
</evidence>
<dbReference type="Pfam" id="PF01594">
    <property type="entry name" value="AI-2E_transport"/>
    <property type="match status" value="1"/>
</dbReference>
<feature type="transmembrane region" description="Helical" evidence="8">
    <location>
        <begin position="30"/>
        <end position="48"/>
    </location>
</feature>
<comment type="caution">
    <text evidence="9">The sequence shown here is derived from an EMBL/GenBank/DDBJ whole genome shotgun (WGS) entry which is preliminary data.</text>
</comment>
<feature type="transmembrane region" description="Helical" evidence="8">
    <location>
        <begin position="55"/>
        <end position="80"/>
    </location>
</feature>
<protein>
    <submittedName>
        <fullName evidence="9">Putative PurR-regulated permease PerM</fullName>
    </submittedName>
</protein>
<feature type="transmembrane region" description="Helical" evidence="8">
    <location>
        <begin position="7"/>
        <end position="24"/>
    </location>
</feature>
<sequence>MRLDRTILLTLAITLGIGCLLILLPFLPAMVWAGILVYCLWPFYAWFCRYVRPSVAAFVITLVVAGIVLVPLVHLALLAAREARESERWMQAVLQNGLPPAPAFFQHIPLVGGLLTDFWNNSADDLGGAASTLQPVLGVLAHSGFKLLVQATHGLVGTVVALFFAYLFFLSGEAVVARIRLLLVRLISETRTNDLLQLVASTVRGVVFGIVGTAAFQGVLYAIGFEVARVHQALLLGVLAGLISIVPAGAVVVYVPVSLYLLAIGHPVVALLLAAYCFIVVGGADSVLRPWLIARGASLSYAVTLIGVLGGAITFGALGIFLGPVLLALGLALAEEFAGEPRGAWR</sequence>
<keyword evidence="4" id="KW-1003">Cell membrane</keyword>
<dbReference type="GO" id="GO:0005886">
    <property type="term" value="C:plasma membrane"/>
    <property type="evidence" value="ECO:0007669"/>
    <property type="project" value="UniProtKB-SubCell"/>
</dbReference>
<dbReference type="EMBL" id="JACHFJ010000005">
    <property type="protein sequence ID" value="MBB5373176.1"/>
    <property type="molecule type" value="Genomic_DNA"/>
</dbReference>
<gene>
    <name evidence="9" type="ORF">HNP71_001435</name>
</gene>
<comment type="similarity">
    <text evidence="2">Belongs to the autoinducer-2 exporter (AI-2E) (TC 2.A.86) family.</text>
</comment>